<gene>
    <name evidence="3" type="ORF">KGD84_01705</name>
</gene>
<feature type="domain" description="Lantibiotic biosynthesis protein dehydration" evidence="2">
    <location>
        <begin position="357"/>
        <end position="478"/>
    </location>
</feature>
<evidence type="ECO:0000313" key="3">
    <source>
        <dbReference type="EMBL" id="QUX23144.1"/>
    </source>
</evidence>
<dbReference type="EMBL" id="CP074133">
    <property type="protein sequence ID" value="QUX23144.1"/>
    <property type="molecule type" value="Genomic_DNA"/>
</dbReference>
<evidence type="ECO:0000256" key="1">
    <source>
        <dbReference type="SAM" id="MobiDB-lite"/>
    </source>
</evidence>
<feature type="region of interest" description="Disordered" evidence="1">
    <location>
        <begin position="565"/>
        <end position="739"/>
    </location>
</feature>
<evidence type="ECO:0000313" key="4">
    <source>
        <dbReference type="Proteomes" id="UP000676079"/>
    </source>
</evidence>
<evidence type="ECO:0000259" key="2">
    <source>
        <dbReference type="Pfam" id="PF13575"/>
    </source>
</evidence>
<dbReference type="InterPro" id="IPR025410">
    <property type="entry name" value="Lant_dehyd"/>
</dbReference>
<feature type="compositionally biased region" description="Acidic residues" evidence="1">
    <location>
        <begin position="346"/>
        <end position="362"/>
    </location>
</feature>
<protein>
    <submittedName>
        <fullName evidence="3">DUF4135 domain-containing protein</fullName>
    </submittedName>
</protein>
<reference evidence="3 4" key="1">
    <citation type="submission" date="2021-05" db="EMBL/GenBank/DDBJ databases">
        <title>Direct Submission.</title>
        <authorList>
            <person name="Li K."/>
            <person name="Gao J."/>
        </authorList>
    </citation>
    <scope>NUCLEOTIDE SEQUENCE [LARGE SCALE GENOMIC DNA]</scope>
    <source>
        <strain evidence="3 4">Mg02</strain>
    </source>
</reference>
<feature type="region of interest" description="Disordered" evidence="1">
    <location>
        <begin position="335"/>
        <end position="375"/>
    </location>
</feature>
<feature type="compositionally biased region" description="Basic residues" evidence="1">
    <location>
        <begin position="717"/>
        <end position="732"/>
    </location>
</feature>
<feature type="compositionally biased region" description="Basic residues" evidence="1">
    <location>
        <begin position="682"/>
        <end position="707"/>
    </location>
</feature>
<dbReference type="Pfam" id="PF13575">
    <property type="entry name" value="DUF4135"/>
    <property type="match status" value="2"/>
</dbReference>
<sequence>MERQWTVEELPWRRAADDAAGDAPASGAPEAWVRRADARIALGRDTGRAREAFLADADAAGFLRPALDAVHGHQRALHDAATALVRGADPRLAGLPDLLAGAWPDEELSRLMTPTVALEMQFAQLSGRIGGASGEARFRAYLELLSRPRVQRELWEEYTVLLRRVAEVLSRWEESRLELARDLVADLPELDRLHGGRLDAVTLVDFGSGYVRRPGGLAGAVVSFGDVRMVRTPRPPDAAVLWEGIVSWFNARGPAHRLASVPVLRLPDHGWTLRVEHEPCPEGEGVAFYWRLGAVTALAHALSGSAPRHRDIVAHGAHPVLTDAERLLAGVVRPPERPVDAAVSQDGDEDDPLDEEPLEDDEHLPGSGGGVLPLEGHTGALTDGFAFAYDALVADRGTWLSRKGPLGGLSRALLRHDLYPAALYTASLDAGDRPDLLRDGLTRSLLLPRPLPGDGDARLWSALLRAESTDLLRGDLPHLSGPAGAVDLVDSAGRTVPGVLAEAPAASVRRRLRSLDRHGAGGAVALVRRTARDLCPDDPDAADPRPGDHPLDGETALAAAADLARGLSPRPGGGTAAGPARRPRRRPRPAGPRRGRRRPHRRPALLPPRPRPVRPGRGRTGPPGRGRRGARTRRPDPGRPGAPGPAARAHRHRLPRPGRGTCGHRPGRAGAARGAARGGGAGRRRPRRLGARRGDRRRAPRARHGLGLHRGPGRALPHGRRAARRGVRRGRRPAAVPGA</sequence>
<feature type="compositionally biased region" description="Basic and acidic residues" evidence="1">
    <location>
        <begin position="542"/>
        <end position="552"/>
    </location>
</feature>
<dbReference type="RefSeq" id="WP_260697179.1">
    <property type="nucleotide sequence ID" value="NZ_CP074133.1"/>
</dbReference>
<feature type="compositionally biased region" description="Basic residues" evidence="1">
    <location>
        <begin position="581"/>
        <end position="603"/>
    </location>
</feature>
<keyword evidence="4" id="KW-1185">Reference proteome</keyword>
<dbReference type="Proteomes" id="UP000676079">
    <property type="component" value="Chromosome"/>
</dbReference>
<accession>A0ABX8BPG1</accession>
<feature type="region of interest" description="Disordered" evidence="1">
    <location>
        <begin position="534"/>
        <end position="553"/>
    </location>
</feature>
<organism evidence="3 4">
    <name type="scientific">Nocardiopsis changdeensis</name>
    <dbReference type="NCBI Taxonomy" id="2831969"/>
    <lineage>
        <taxon>Bacteria</taxon>
        <taxon>Bacillati</taxon>
        <taxon>Actinomycetota</taxon>
        <taxon>Actinomycetes</taxon>
        <taxon>Streptosporangiales</taxon>
        <taxon>Nocardiopsidaceae</taxon>
        <taxon>Nocardiopsis</taxon>
    </lineage>
</organism>
<feature type="domain" description="Lantibiotic biosynthesis protein dehydration" evidence="2">
    <location>
        <begin position="158"/>
        <end position="330"/>
    </location>
</feature>
<proteinExistence type="predicted"/>
<name>A0ABX8BPG1_9ACTN</name>